<evidence type="ECO:0000313" key="10">
    <source>
        <dbReference type="EMBL" id="OQV16526.1"/>
    </source>
</evidence>
<evidence type="ECO:0000256" key="3">
    <source>
        <dbReference type="ARBA" id="ARBA00022723"/>
    </source>
</evidence>
<keyword evidence="9" id="KW-0472">Membrane</keyword>
<dbReference type="EMBL" id="MTYJ01000073">
    <property type="protein sequence ID" value="OQV16526.1"/>
    <property type="molecule type" value="Genomic_DNA"/>
</dbReference>
<proteinExistence type="inferred from homology"/>
<dbReference type="Gene3D" id="1.10.630.10">
    <property type="entry name" value="Cytochrome P450"/>
    <property type="match status" value="1"/>
</dbReference>
<comment type="similarity">
    <text evidence="2 8">Belongs to the cytochrome P450 family.</text>
</comment>
<dbReference type="InterPro" id="IPR017972">
    <property type="entry name" value="Cyt_P450_CS"/>
</dbReference>
<sequence>MFHSAILSLILESAITPYLIILTSVFYIGRYMLVRQLDPKCRLRLPGPRGLPYVGSIPFLGSENKLHLTFTKLAKKYGPIYRLSLGSSEAVIISDPNLIKEAFRMDQFSARPDMLFVKEIVSGNGIILSEGDMWKEQRRFALQQMRHLGMYRLASEEDQLSQKIQSEIRYFTDTLEERSGQPIGLDYLLGGVMGNIICTIICGKRFAYDDPTFLGCLSTMEEGFRLVKLSMGINFMPFLRIIPMMNTVYLKIKDNNIATKAFFRSLIKERADTIEVGKTRDFVDAYLHQIQRLQDAEKFETSNFTDAQMMQCVIDLFSAGMETTRTSLEWAFLYMALHPEVQSQVQEELDRVVGIERVPSMDDLKELPFTEATICEVLRASSVVPLGNPHAASEDTMFHGHLVPKGATIFSNLWAVHNDETLWHNPSEFNPSRFLVDGKVERPPHFMPFSTGRRVCLGDHLAKAEIYLVFASVLQRFQVSIPAGESKPDCQGLFGMTLKPKAHRLSMTLRHKPKSVQPATFTEPARPA</sequence>
<dbReference type="AlphaFoldDB" id="A0A1W0WMT0"/>
<evidence type="ECO:0000256" key="2">
    <source>
        <dbReference type="ARBA" id="ARBA00010617"/>
    </source>
</evidence>
<dbReference type="GO" id="GO:0006082">
    <property type="term" value="P:organic acid metabolic process"/>
    <property type="evidence" value="ECO:0007669"/>
    <property type="project" value="TreeGrafter"/>
</dbReference>
<dbReference type="GO" id="GO:0005506">
    <property type="term" value="F:iron ion binding"/>
    <property type="evidence" value="ECO:0007669"/>
    <property type="project" value="InterPro"/>
</dbReference>
<feature type="binding site" description="axial binding residue" evidence="7">
    <location>
        <position position="456"/>
    </location>
    <ligand>
        <name>heme</name>
        <dbReference type="ChEBI" id="CHEBI:30413"/>
    </ligand>
    <ligandPart>
        <name>Fe</name>
        <dbReference type="ChEBI" id="CHEBI:18248"/>
    </ligandPart>
</feature>
<keyword evidence="9" id="KW-1133">Transmembrane helix</keyword>
<dbReference type="InterPro" id="IPR036396">
    <property type="entry name" value="Cyt_P450_sf"/>
</dbReference>
<keyword evidence="5 7" id="KW-0408">Iron</keyword>
<dbReference type="FunFam" id="1.10.630.10:FF:000036">
    <property type="entry name" value="CYtochrome P450 family"/>
    <property type="match status" value="1"/>
</dbReference>
<dbReference type="PANTHER" id="PTHR24300:SF403">
    <property type="entry name" value="CYTOCHROME P450 306A1"/>
    <property type="match status" value="1"/>
</dbReference>
<keyword evidence="3 7" id="KW-0479">Metal-binding</keyword>
<evidence type="ECO:0000256" key="1">
    <source>
        <dbReference type="ARBA" id="ARBA00001971"/>
    </source>
</evidence>
<evidence type="ECO:0000256" key="9">
    <source>
        <dbReference type="SAM" id="Phobius"/>
    </source>
</evidence>
<reference evidence="11" key="1">
    <citation type="submission" date="2017-01" db="EMBL/GenBank/DDBJ databases">
        <title>Comparative genomics of anhydrobiosis in the tardigrade Hypsibius dujardini.</title>
        <authorList>
            <person name="Yoshida Y."/>
            <person name="Koutsovoulos G."/>
            <person name="Laetsch D."/>
            <person name="Stevens L."/>
            <person name="Kumar S."/>
            <person name="Horikawa D."/>
            <person name="Ishino K."/>
            <person name="Komine S."/>
            <person name="Tomita M."/>
            <person name="Blaxter M."/>
            <person name="Arakawa K."/>
        </authorList>
    </citation>
    <scope>NUCLEOTIDE SEQUENCE [LARGE SCALE GENOMIC DNA]</scope>
    <source>
        <strain evidence="11">Z151</strain>
    </source>
</reference>
<dbReference type="Proteomes" id="UP000192578">
    <property type="component" value="Unassembled WGS sequence"/>
</dbReference>
<comment type="cofactor">
    <cofactor evidence="1 7">
        <name>heme</name>
        <dbReference type="ChEBI" id="CHEBI:30413"/>
    </cofactor>
</comment>
<feature type="transmembrane region" description="Helical" evidence="9">
    <location>
        <begin position="6"/>
        <end position="28"/>
    </location>
</feature>
<accession>A0A1W0WMT0</accession>
<evidence type="ECO:0000256" key="5">
    <source>
        <dbReference type="ARBA" id="ARBA00023004"/>
    </source>
</evidence>
<dbReference type="InterPro" id="IPR002401">
    <property type="entry name" value="Cyt_P450_E_grp-I"/>
</dbReference>
<keyword evidence="11" id="KW-1185">Reference proteome</keyword>
<dbReference type="Pfam" id="PF00067">
    <property type="entry name" value="p450"/>
    <property type="match status" value="1"/>
</dbReference>
<keyword evidence="9" id="KW-0812">Transmembrane</keyword>
<comment type="caution">
    <text evidence="10">The sequence shown here is derived from an EMBL/GenBank/DDBJ whole genome shotgun (WGS) entry which is preliminary data.</text>
</comment>
<protein>
    <submittedName>
        <fullName evidence="10">Cytochrome P450 18a1</fullName>
    </submittedName>
</protein>
<dbReference type="PRINTS" id="PR00463">
    <property type="entry name" value="EP450I"/>
</dbReference>
<evidence type="ECO:0000256" key="6">
    <source>
        <dbReference type="ARBA" id="ARBA00023033"/>
    </source>
</evidence>
<dbReference type="SUPFAM" id="SSF48264">
    <property type="entry name" value="Cytochrome P450"/>
    <property type="match status" value="1"/>
</dbReference>
<name>A0A1W0WMT0_HYPEX</name>
<dbReference type="InterPro" id="IPR001128">
    <property type="entry name" value="Cyt_P450"/>
</dbReference>
<dbReference type="PRINTS" id="PR00385">
    <property type="entry name" value="P450"/>
</dbReference>
<keyword evidence="6 8" id="KW-0503">Monooxygenase</keyword>
<dbReference type="GO" id="GO:0006805">
    <property type="term" value="P:xenobiotic metabolic process"/>
    <property type="evidence" value="ECO:0007669"/>
    <property type="project" value="TreeGrafter"/>
</dbReference>
<dbReference type="GO" id="GO:0008395">
    <property type="term" value="F:steroid hydroxylase activity"/>
    <property type="evidence" value="ECO:0007669"/>
    <property type="project" value="TreeGrafter"/>
</dbReference>
<dbReference type="PROSITE" id="PS00086">
    <property type="entry name" value="CYTOCHROME_P450"/>
    <property type="match status" value="1"/>
</dbReference>
<gene>
    <name evidence="10" type="ORF">BV898_09365</name>
</gene>
<dbReference type="GO" id="GO:0016712">
    <property type="term" value="F:oxidoreductase activity, acting on paired donors, with incorporation or reduction of molecular oxygen, reduced flavin or flavoprotein as one donor, and incorporation of one atom of oxygen"/>
    <property type="evidence" value="ECO:0007669"/>
    <property type="project" value="TreeGrafter"/>
</dbReference>
<dbReference type="OrthoDB" id="3934656at2759"/>
<evidence type="ECO:0000313" key="11">
    <source>
        <dbReference type="Proteomes" id="UP000192578"/>
    </source>
</evidence>
<dbReference type="PANTHER" id="PTHR24300">
    <property type="entry name" value="CYTOCHROME P450 508A4-RELATED"/>
    <property type="match status" value="1"/>
</dbReference>
<evidence type="ECO:0000256" key="7">
    <source>
        <dbReference type="PIRSR" id="PIRSR602401-1"/>
    </source>
</evidence>
<keyword evidence="4 8" id="KW-0560">Oxidoreductase</keyword>
<dbReference type="GO" id="GO:0020037">
    <property type="term" value="F:heme binding"/>
    <property type="evidence" value="ECO:0007669"/>
    <property type="project" value="InterPro"/>
</dbReference>
<dbReference type="InterPro" id="IPR050182">
    <property type="entry name" value="Cytochrome_P450_fam2"/>
</dbReference>
<evidence type="ECO:0000256" key="4">
    <source>
        <dbReference type="ARBA" id="ARBA00023002"/>
    </source>
</evidence>
<dbReference type="GO" id="GO:0005737">
    <property type="term" value="C:cytoplasm"/>
    <property type="evidence" value="ECO:0007669"/>
    <property type="project" value="TreeGrafter"/>
</dbReference>
<keyword evidence="7 8" id="KW-0349">Heme</keyword>
<organism evidence="10 11">
    <name type="scientific">Hypsibius exemplaris</name>
    <name type="common">Freshwater tardigrade</name>
    <dbReference type="NCBI Taxonomy" id="2072580"/>
    <lineage>
        <taxon>Eukaryota</taxon>
        <taxon>Metazoa</taxon>
        <taxon>Ecdysozoa</taxon>
        <taxon>Tardigrada</taxon>
        <taxon>Eutardigrada</taxon>
        <taxon>Parachela</taxon>
        <taxon>Hypsibioidea</taxon>
        <taxon>Hypsibiidae</taxon>
        <taxon>Hypsibius</taxon>
    </lineage>
</organism>
<evidence type="ECO:0000256" key="8">
    <source>
        <dbReference type="RuleBase" id="RU000461"/>
    </source>
</evidence>